<evidence type="ECO:0000256" key="3">
    <source>
        <dbReference type="ARBA" id="ARBA00022475"/>
    </source>
</evidence>
<proteinExistence type="inferred from homology"/>
<dbReference type="KEGG" id="fls:GLV81_15305"/>
<feature type="transmembrane region" description="Helical" evidence="7">
    <location>
        <begin position="35"/>
        <end position="56"/>
    </location>
</feature>
<comment type="similarity">
    <text evidence="2">Belongs to the MgtC/SapB family.</text>
</comment>
<dbReference type="InterPro" id="IPR049177">
    <property type="entry name" value="MgtC_SapB_SrpB_YhiD_N"/>
</dbReference>
<feature type="domain" description="MgtC/SapB/SrpB/YhiD N-terminal" evidence="8">
    <location>
        <begin position="10"/>
        <end position="130"/>
    </location>
</feature>
<evidence type="ECO:0000313" key="10">
    <source>
        <dbReference type="Proteomes" id="UP000426027"/>
    </source>
</evidence>
<dbReference type="PANTHER" id="PTHR33778:SF1">
    <property type="entry name" value="MAGNESIUM TRANSPORTER YHID-RELATED"/>
    <property type="match status" value="1"/>
</dbReference>
<feature type="transmembrane region" description="Helical" evidence="7">
    <location>
        <begin position="110"/>
        <end position="126"/>
    </location>
</feature>
<evidence type="ECO:0000256" key="5">
    <source>
        <dbReference type="ARBA" id="ARBA00022989"/>
    </source>
</evidence>
<evidence type="ECO:0000256" key="1">
    <source>
        <dbReference type="ARBA" id="ARBA00004651"/>
    </source>
</evidence>
<dbReference type="GO" id="GO:0005886">
    <property type="term" value="C:plasma membrane"/>
    <property type="evidence" value="ECO:0007669"/>
    <property type="project" value="UniProtKB-SubCell"/>
</dbReference>
<dbReference type="Proteomes" id="UP000426027">
    <property type="component" value="Chromosome"/>
</dbReference>
<gene>
    <name evidence="9" type="ORF">GLV81_15305</name>
</gene>
<dbReference type="RefSeq" id="WP_157479651.1">
    <property type="nucleotide sequence ID" value="NZ_CP046566.1"/>
</dbReference>
<dbReference type="EMBL" id="CP046566">
    <property type="protein sequence ID" value="QGW29299.1"/>
    <property type="molecule type" value="Genomic_DNA"/>
</dbReference>
<keyword evidence="4 7" id="KW-0812">Transmembrane</keyword>
<sequence>MITGEQVSQLLMALLVGGIIGAEREYRSKSAGFRTMMLISIGACLYTMLSPMIGSSVAPERIASNIVVGIGFVGAGVIFKGNDRAHGLTTAASIWVTAALGMAVGAGHPWFALLATGIVFVVMAFLPKLEVIIDRVNLQRTYHLVTHSHQGDLLHIENMLKAARLQYKINSHRRANGTVESSWYVEGPQKRHLRLVEKMMHDERILEFRY</sequence>
<comment type="subcellular location">
    <subcellularLocation>
        <location evidence="1">Cell membrane</location>
        <topology evidence="1">Multi-pass membrane protein</topology>
    </subcellularLocation>
</comment>
<evidence type="ECO:0000256" key="2">
    <source>
        <dbReference type="ARBA" id="ARBA00009298"/>
    </source>
</evidence>
<dbReference type="PRINTS" id="PR01837">
    <property type="entry name" value="MGTCSAPBPROT"/>
</dbReference>
<keyword evidence="6 7" id="KW-0472">Membrane</keyword>
<reference evidence="9 10" key="1">
    <citation type="submission" date="2019-11" db="EMBL/GenBank/DDBJ databases">
        <authorList>
            <person name="Im W.T."/>
        </authorList>
    </citation>
    <scope>NUCLEOTIDE SEQUENCE [LARGE SCALE GENOMIC DNA]</scope>
    <source>
        <strain evidence="9 10">SB-02</strain>
    </source>
</reference>
<dbReference type="AlphaFoldDB" id="A0A6I6GW05"/>
<dbReference type="InterPro" id="IPR003416">
    <property type="entry name" value="MgtC/SapB/SrpB/YhiD_fam"/>
</dbReference>
<evidence type="ECO:0000259" key="8">
    <source>
        <dbReference type="Pfam" id="PF02308"/>
    </source>
</evidence>
<protein>
    <submittedName>
        <fullName evidence="9">MgtC/SapB family protein</fullName>
    </submittedName>
</protein>
<evidence type="ECO:0000256" key="6">
    <source>
        <dbReference type="ARBA" id="ARBA00023136"/>
    </source>
</evidence>
<keyword evidence="3" id="KW-1003">Cell membrane</keyword>
<evidence type="ECO:0000256" key="4">
    <source>
        <dbReference type="ARBA" id="ARBA00022692"/>
    </source>
</evidence>
<feature type="transmembrane region" description="Helical" evidence="7">
    <location>
        <begin position="86"/>
        <end position="104"/>
    </location>
</feature>
<evidence type="ECO:0000256" key="7">
    <source>
        <dbReference type="SAM" id="Phobius"/>
    </source>
</evidence>
<name>A0A6I6GW05_9BACT</name>
<dbReference type="Pfam" id="PF02308">
    <property type="entry name" value="MgtC"/>
    <property type="match status" value="1"/>
</dbReference>
<dbReference type="PANTHER" id="PTHR33778">
    <property type="entry name" value="PROTEIN MGTC"/>
    <property type="match status" value="1"/>
</dbReference>
<feature type="transmembrane region" description="Helical" evidence="7">
    <location>
        <begin position="62"/>
        <end position="79"/>
    </location>
</feature>
<keyword evidence="5 7" id="KW-1133">Transmembrane helix</keyword>
<organism evidence="9 10">
    <name type="scientific">Phnomibacter ginsenosidimutans</name>
    <dbReference type="NCBI Taxonomy" id="2676868"/>
    <lineage>
        <taxon>Bacteria</taxon>
        <taxon>Pseudomonadati</taxon>
        <taxon>Bacteroidota</taxon>
        <taxon>Chitinophagia</taxon>
        <taxon>Chitinophagales</taxon>
        <taxon>Chitinophagaceae</taxon>
        <taxon>Phnomibacter</taxon>
    </lineage>
</organism>
<accession>A0A6I6GW05</accession>
<evidence type="ECO:0000313" key="9">
    <source>
        <dbReference type="EMBL" id="QGW29299.1"/>
    </source>
</evidence>
<keyword evidence="10" id="KW-1185">Reference proteome</keyword>